<dbReference type="PIRSF" id="PIRSF006431">
    <property type="entry name" value="Pept_S33"/>
    <property type="match status" value="1"/>
</dbReference>
<keyword evidence="7 8" id="KW-0378">Hydrolase</keyword>
<proteinExistence type="inferred from homology"/>
<comment type="subcellular location">
    <subcellularLocation>
        <location evidence="2 8">Cytoplasm</location>
    </subcellularLocation>
</comment>
<keyword evidence="4 8" id="KW-0031">Aminopeptidase</keyword>
<organism evidence="11 12">
    <name type="scientific">Actinomadura yumaensis</name>
    <dbReference type="NCBI Taxonomy" id="111807"/>
    <lineage>
        <taxon>Bacteria</taxon>
        <taxon>Bacillati</taxon>
        <taxon>Actinomycetota</taxon>
        <taxon>Actinomycetes</taxon>
        <taxon>Streptosporangiales</taxon>
        <taxon>Thermomonosporaceae</taxon>
        <taxon>Actinomadura</taxon>
    </lineage>
</organism>
<evidence type="ECO:0000313" key="12">
    <source>
        <dbReference type="Proteomes" id="UP001596380"/>
    </source>
</evidence>
<keyword evidence="6 8" id="KW-0645">Protease</keyword>
<dbReference type="GO" id="GO:0004177">
    <property type="term" value="F:aminopeptidase activity"/>
    <property type="evidence" value="ECO:0007669"/>
    <property type="project" value="UniProtKB-KW"/>
</dbReference>
<dbReference type="RefSeq" id="WP_160823656.1">
    <property type="nucleotide sequence ID" value="NZ_JBHSXE010000001.1"/>
</dbReference>
<reference evidence="12" key="1">
    <citation type="journal article" date="2019" name="Int. J. Syst. Evol. Microbiol.">
        <title>The Global Catalogue of Microorganisms (GCM) 10K type strain sequencing project: providing services to taxonomists for standard genome sequencing and annotation.</title>
        <authorList>
            <consortium name="The Broad Institute Genomics Platform"/>
            <consortium name="The Broad Institute Genome Sequencing Center for Infectious Disease"/>
            <person name="Wu L."/>
            <person name="Ma J."/>
        </authorList>
    </citation>
    <scope>NUCLEOTIDE SEQUENCE [LARGE SCALE GENOMIC DNA]</scope>
    <source>
        <strain evidence="12">JCM 3369</strain>
    </source>
</reference>
<dbReference type="NCBIfam" id="TIGR01249">
    <property type="entry name" value="pro_imino_pep_1"/>
    <property type="match status" value="1"/>
</dbReference>
<comment type="caution">
    <text evidence="11">The sequence shown here is derived from an EMBL/GenBank/DDBJ whole genome shotgun (WGS) entry which is preliminary data.</text>
</comment>
<dbReference type="InterPro" id="IPR005944">
    <property type="entry name" value="Pro_iminopeptidase"/>
</dbReference>
<evidence type="ECO:0000256" key="5">
    <source>
        <dbReference type="ARBA" id="ARBA00022490"/>
    </source>
</evidence>
<dbReference type="EMBL" id="JBHSXS010000057">
    <property type="protein sequence ID" value="MFC6886671.1"/>
    <property type="molecule type" value="Genomic_DNA"/>
</dbReference>
<dbReference type="PRINTS" id="PR00793">
    <property type="entry name" value="PROAMNOPTASE"/>
</dbReference>
<dbReference type="SUPFAM" id="SSF53474">
    <property type="entry name" value="alpha/beta-Hydrolases"/>
    <property type="match status" value="1"/>
</dbReference>
<dbReference type="InterPro" id="IPR002410">
    <property type="entry name" value="Peptidase_S33"/>
</dbReference>
<dbReference type="Gene3D" id="3.40.50.1820">
    <property type="entry name" value="alpha/beta hydrolase"/>
    <property type="match status" value="1"/>
</dbReference>
<gene>
    <name evidence="11" type="primary">pip</name>
    <name evidence="11" type="ORF">ACFQKB_43400</name>
</gene>
<keyword evidence="5 8" id="KW-0963">Cytoplasm</keyword>
<sequence>MEPAVLYPPIEPYDAGFLDVGGGHELYWETCGNPEGRPALYLQSVPGGGCGPVHRRLFDPDAYRLVMFDQRNSGQSRPHAGDPVADLTTNTTAHTIGDIERLRELLGIDRWLLFGGGWGSALALAYGQEHPERATGFVLRGVRLYLPNAEAWFLGAAGVARLYPEIWEAFRLAIPEAERSDLMNAYARLLADPDPAVHLPAARAWILWEDVTSTLIPREPEEDEDARSLLAVARVENHYFRNGFFLQPAQLLRGVSAISHLPAVIINGRYDLLTPPDAAWRLHQAWPGSDLHLVPAAGHSFDEPGILERLVQATDAFAAET</sequence>
<evidence type="ECO:0000256" key="7">
    <source>
        <dbReference type="ARBA" id="ARBA00022801"/>
    </source>
</evidence>
<evidence type="ECO:0000256" key="3">
    <source>
        <dbReference type="ARBA" id="ARBA00010088"/>
    </source>
</evidence>
<keyword evidence="12" id="KW-1185">Reference proteome</keyword>
<feature type="domain" description="AB hydrolase-1" evidence="10">
    <location>
        <begin position="58"/>
        <end position="300"/>
    </location>
</feature>
<evidence type="ECO:0000256" key="8">
    <source>
        <dbReference type="PIRNR" id="PIRNR006431"/>
    </source>
</evidence>
<accession>A0ABW2D1D0</accession>
<dbReference type="EC" id="3.4.11.5" evidence="8 9"/>
<dbReference type="InterPro" id="IPR000073">
    <property type="entry name" value="AB_hydrolase_1"/>
</dbReference>
<comment type="similarity">
    <text evidence="3 8 9">Belongs to the peptidase S33 family.</text>
</comment>
<dbReference type="InterPro" id="IPR029058">
    <property type="entry name" value="AB_hydrolase_fold"/>
</dbReference>
<dbReference type="Proteomes" id="UP001596380">
    <property type="component" value="Unassembled WGS sequence"/>
</dbReference>
<dbReference type="PANTHER" id="PTHR43722">
    <property type="entry name" value="PROLINE IMINOPEPTIDASE"/>
    <property type="match status" value="1"/>
</dbReference>
<evidence type="ECO:0000256" key="1">
    <source>
        <dbReference type="ARBA" id="ARBA00001585"/>
    </source>
</evidence>
<evidence type="ECO:0000256" key="4">
    <source>
        <dbReference type="ARBA" id="ARBA00022438"/>
    </source>
</evidence>
<dbReference type="PANTHER" id="PTHR43722:SF1">
    <property type="entry name" value="PROLINE IMINOPEPTIDASE"/>
    <property type="match status" value="1"/>
</dbReference>
<protein>
    <recommendedName>
        <fullName evidence="8 9">Proline iminopeptidase</fullName>
        <shortName evidence="8">PIP</shortName>
        <ecNumber evidence="8 9">3.4.11.5</ecNumber>
    </recommendedName>
    <alternativeName>
        <fullName evidence="8">Prolyl aminopeptidase</fullName>
    </alternativeName>
</protein>
<name>A0ABW2D1D0_9ACTN</name>
<dbReference type="Pfam" id="PF00561">
    <property type="entry name" value="Abhydrolase_1"/>
    <property type="match status" value="1"/>
</dbReference>
<evidence type="ECO:0000256" key="6">
    <source>
        <dbReference type="ARBA" id="ARBA00022670"/>
    </source>
</evidence>
<evidence type="ECO:0000259" key="10">
    <source>
        <dbReference type="Pfam" id="PF00561"/>
    </source>
</evidence>
<evidence type="ECO:0000313" key="11">
    <source>
        <dbReference type="EMBL" id="MFC6886671.1"/>
    </source>
</evidence>
<evidence type="ECO:0000256" key="9">
    <source>
        <dbReference type="RuleBase" id="RU003421"/>
    </source>
</evidence>
<comment type="catalytic activity">
    <reaction evidence="1 8 9">
        <text>Release of N-terminal proline from a peptide.</text>
        <dbReference type="EC" id="3.4.11.5"/>
    </reaction>
</comment>
<evidence type="ECO:0000256" key="2">
    <source>
        <dbReference type="ARBA" id="ARBA00004496"/>
    </source>
</evidence>